<gene>
    <name evidence="2" type="ORF">US53_C0034G0004</name>
</gene>
<dbReference type="Proteomes" id="UP000034591">
    <property type="component" value="Unassembled WGS sequence"/>
</dbReference>
<evidence type="ECO:0000256" key="1">
    <source>
        <dbReference type="SAM" id="Phobius"/>
    </source>
</evidence>
<name>A0A0G0JJF5_9BACT</name>
<comment type="caution">
    <text evidence="2">The sequence shown here is derived from an EMBL/GenBank/DDBJ whole genome shotgun (WGS) entry which is preliminary data.</text>
</comment>
<keyword evidence="1" id="KW-0472">Membrane</keyword>
<accession>A0A0G0JJF5</accession>
<keyword evidence="1" id="KW-0812">Transmembrane</keyword>
<sequence length="145" mass="16234">MGAVIAIKVVNPALSLPLAFASHFILERVPHWNPHLNTEKNKLGKITKRSIQIVILDSSLALLGGFYLASRMLPDVNKFTIVLLACFLASLPDLVEAPYFFLNIKSRWINKWIALQKSIQVDTSILPGILTQIVTILAAFWWLKA</sequence>
<feature type="transmembrane region" description="Helical" evidence="1">
    <location>
        <begin position="123"/>
        <end position="143"/>
    </location>
</feature>
<dbReference type="AlphaFoldDB" id="A0A0G0JJF5"/>
<organism evidence="2 3">
    <name type="scientific">Candidatus Woesebacteria bacterium GW2011_GWA1_37_7</name>
    <dbReference type="NCBI Taxonomy" id="1618545"/>
    <lineage>
        <taxon>Bacteria</taxon>
        <taxon>Candidatus Woeseibacteriota</taxon>
    </lineage>
</organism>
<protein>
    <submittedName>
        <fullName evidence="2">Uncharacterized protein</fullName>
    </submittedName>
</protein>
<evidence type="ECO:0000313" key="3">
    <source>
        <dbReference type="Proteomes" id="UP000034591"/>
    </source>
</evidence>
<dbReference type="EMBL" id="LBTI01000034">
    <property type="protein sequence ID" value="KKQ36869.1"/>
    <property type="molecule type" value="Genomic_DNA"/>
</dbReference>
<feature type="transmembrane region" description="Helical" evidence="1">
    <location>
        <begin position="81"/>
        <end position="102"/>
    </location>
</feature>
<reference evidence="2 3" key="1">
    <citation type="journal article" date="2015" name="Nature">
        <title>rRNA introns, odd ribosomes, and small enigmatic genomes across a large radiation of phyla.</title>
        <authorList>
            <person name="Brown C.T."/>
            <person name="Hug L.A."/>
            <person name="Thomas B.C."/>
            <person name="Sharon I."/>
            <person name="Castelle C.J."/>
            <person name="Singh A."/>
            <person name="Wilkins M.J."/>
            <person name="Williams K.H."/>
            <person name="Banfield J.F."/>
        </authorList>
    </citation>
    <scope>NUCLEOTIDE SEQUENCE [LARGE SCALE GENOMIC DNA]</scope>
</reference>
<dbReference type="STRING" id="1618545.US53_C0034G0004"/>
<feature type="transmembrane region" description="Helical" evidence="1">
    <location>
        <begin position="50"/>
        <end position="69"/>
    </location>
</feature>
<evidence type="ECO:0000313" key="2">
    <source>
        <dbReference type="EMBL" id="KKQ36869.1"/>
    </source>
</evidence>
<proteinExistence type="predicted"/>
<keyword evidence="1" id="KW-1133">Transmembrane helix</keyword>